<gene>
    <name evidence="2" type="ORF">BDV39DRAFT_199087</name>
</gene>
<accession>A0A5N6XJD8</accession>
<feature type="region of interest" description="Disordered" evidence="1">
    <location>
        <begin position="42"/>
        <end position="67"/>
    </location>
</feature>
<dbReference type="EMBL" id="ML741762">
    <property type="protein sequence ID" value="KAE8333361.1"/>
    <property type="molecule type" value="Genomic_DNA"/>
</dbReference>
<protein>
    <submittedName>
        <fullName evidence="2">Uncharacterized protein</fullName>
    </submittedName>
</protein>
<dbReference type="AlphaFoldDB" id="A0A5N6XJD8"/>
<feature type="region of interest" description="Disordered" evidence="1">
    <location>
        <begin position="138"/>
        <end position="188"/>
    </location>
</feature>
<evidence type="ECO:0000313" key="2">
    <source>
        <dbReference type="EMBL" id="KAE8333361.1"/>
    </source>
</evidence>
<organism evidence="2 3">
    <name type="scientific">Aspergillus sergii</name>
    <dbReference type="NCBI Taxonomy" id="1034303"/>
    <lineage>
        <taxon>Eukaryota</taxon>
        <taxon>Fungi</taxon>
        <taxon>Dikarya</taxon>
        <taxon>Ascomycota</taxon>
        <taxon>Pezizomycotina</taxon>
        <taxon>Eurotiomycetes</taxon>
        <taxon>Eurotiomycetidae</taxon>
        <taxon>Eurotiales</taxon>
        <taxon>Aspergillaceae</taxon>
        <taxon>Aspergillus</taxon>
        <taxon>Aspergillus subgen. Circumdati</taxon>
    </lineage>
</organism>
<evidence type="ECO:0000256" key="1">
    <source>
        <dbReference type="SAM" id="MobiDB-lite"/>
    </source>
</evidence>
<name>A0A5N6XJD8_9EURO</name>
<reference evidence="3" key="1">
    <citation type="submission" date="2019-04" db="EMBL/GenBank/DDBJ databases">
        <title>Friends and foes A comparative genomics studyof 23 Aspergillus species from section Flavi.</title>
        <authorList>
            <consortium name="DOE Joint Genome Institute"/>
            <person name="Kjaerbolling I."/>
            <person name="Vesth T."/>
            <person name="Frisvad J.C."/>
            <person name="Nybo J.L."/>
            <person name="Theobald S."/>
            <person name="Kildgaard S."/>
            <person name="Isbrandt T."/>
            <person name="Kuo A."/>
            <person name="Sato A."/>
            <person name="Lyhne E.K."/>
            <person name="Kogle M.E."/>
            <person name="Wiebenga A."/>
            <person name="Kun R.S."/>
            <person name="Lubbers R.J."/>
            <person name="Makela M.R."/>
            <person name="Barry K."/>
            <person name="Chovatia M."/>
            <person name="Clum A."/>
            <person name="Daum C."/>
            <person name="Haridas S."/>
            <person name="He G."/>
            <person name="LaButti K."/>
            <person name="Lipzen A."/>
            <person name="Mondo S."/>
            <person name="Riley R."/>
            <person name="Salamov A."/>
            <person name="Simmons B.A."/>
            <person name="Magnuson J.K."/>
            <person name="Henrissat B."/>
            <person name="Mortensen U.H."/>
            <person name="Larsen T.O."/>
            <person name="Devries R.P."/>
            <person name="Grigoriev I.V."/>
            <person name="Machida M."/>
            <person name="Baker S.E."/>
            <person name="Andersen M.R."/>
        </authorList>
    </citation>
    <scope>NUCLEOTIDE SEQUENCE [LARGE SCALE GENOMIC DNA]</scope>
    <source>
        <strain evidence="3">CBS 130017</strain>
    </source>
</reference>
<feature type="compositionally biased region" description="Low complexity" evidence="1">
    <location>
        <begin position="164"/>
        <end position="179"/>
    </location>
</feature>
<keyword evidence="3" id="KW-1185">Reference proteome</keyword>
<dbReference type="Proteomes" id="UP000325945">
    <property type="component" value="Unassembled WGS sequence"/>
</dbReference>
<evidence type="ECO:0000313" key="3">
    <source>
        <dbReference type="Proteomes" id="UP000325945"/>
    </source>
</evidence>
<sequence length="188" mass="20389">MDTGSLSSEGYGATDPHVIVYLECYSQRNWAVLAKLPLKPNADDVGDTNPPLPVDPMDVDGDNDKGKGKQRLDVIEEANAPTFLVANLLALKDKGLEAFTSWDTLTANIQYTESISLREFALPIRQVVQLQSASVSIRSPTLPPVGVTDPSTLSIPPRQLPDLTTDTRLSSYSSSTHTSPYNSPYNLA</sequence>
<proteinExistence type="predicted"/>